<dbReference type="PANTHER" id="PTHR45661">
    <property type="entry name" value="SURFACE ANTIGEN"/>
    <property type="match status" value="1"/>
</dbReference>
<organism evidence="2 3">
    <name type="scientific">Triparma verrucosa</name>
    <dbReference type="NCBI Taxonomy" id="1606542"/>
    <lineage>
        <taxon>Eukaryota</taxon>
        <taxon>Sar</taxon>
        <taxon>Stramenopiles</taxon>
        <taxon>Ochrophyta</taxon>
        <taxon>Bolidophyceae</taxon>
        <taxon>Parmales</taxon>
        <taxon>Triparmaceae</taxon>
        <taxon>Triparma</taxon>
    </lineage>
</organism>
<proteinExistence type="predicted"/>
<gene>
    <name evidence="2" type="ORF">TrVE_jg4861</name>
</gene>
<sequence length="284" mass="32054">MSKRTSEDLENIIEIPDPNNLESGGDDSEVNDGSELDDAANDTPAIGGDDFMYTDDFRRLFVEFAMFDTLLEMRWLDKKWHKVVEKKLIEVGDLSARLLFMEGMILVVRKLILMQDIPEGITIIGDYSFWCCRSLKEIKFPKSLTSIGKWSFRQCYSLEQVDLLHTKVQKLGDYAFGACTSLREMKVPDSLQTFGGSAFYNCSELVPSDVKTYNNNAVVAYLRSVQSDDAEDSGIEVEEVEIDGTTYFVEVGDDNEECAIFDVTSDDELGDEIGFMLNGEAEFE</sequence>
<feature type="compositionally biased region" description="Acidic residues" evidence="1">
    <location>
        <begin position="24"/>
        <end position="40"/>
    </location>
</feature>
<dbReference type="EMBL" id="BRXX01000576">
    <property type="protein sequence ID" value="GMH47448.1"/>
    <property type="molecule type" value="Genomic_DNA"/>
</dbReference>
<dbReference type="Proteomes" id="UP001165160">
    <property type="component" value="Unassembled WGS sequence"/>
</dbReference>
<name>A0A9W7DLH1_9STRA</name>
<dbReference type="Gene3D" id="3.80.10.10">
    <property type="entry name" value="Ribonuclease Inhibitor"/>
    <property type="match status" value="1"/>
</dbReference>
<protein>
    <recommendedName>
        <fullName evidence="4">Leucine-rich repeat domain-containing protein</fullName>
    </recommendedName>
</protein>
<accession>A0A9W7DLH1</accession>
<dbReference type="PANTHER" id="PTHR45661:SF3">
    <property type="entry name" value="IG-LIKE DOMAIN-CONTAINING PROTEIN"/>
    <property type="match status" value="1"/>
</dbReference>
<feature type="region of interest" description="Disordered" evidence="1">
    <location>
        <begin position="1"/>
        <end position="43"/>
    </location>
</feature>
<evidence type="ECO:0000313" key="2">
    <source>
        <dbReference type="EMBL" id="GMH47448.1"/>
    </source>
</evidence>
<evidence type="ECO:0000313" key="3">
    <source>
        <dbReference type="Proteomes" id="UP001165160"/>
    </source>
</evidence>
<dbReference type="AlphaFoldDB" id="A0A9W7DLH1"/>
<comment type="caution">
    <text evidence="2">The sequence shown here is derived from an EMBL/GenBank/DDBJ whole genome shotgun (WGS) entry which is preliminary data.</text>
</comment>
<dbReference type="InterPro" id="IPR026906">
    <property type="entry name" value="LRR_5"/>
</dbReference>
<dbReference type="InterPro" id="IPR053139">
    <property type="entry name" value="Surface_bspA-like"/>
</dbReference>
<dbReference type="Pfam" id="PF13306">
    <property type="entry name" value="LRR_5"/>
    <property type="match status" value="1"/>
</dbReference>
<evidence type="ECO:0008006" key="4">
    <source>
        <dbReference type="Google" id="ProtNLM"/>
    </source>
</evidence>
<evidence type="ECO:0000256" key="1">
    <source>
        <dbReference type="SAM" id="MobiDB-lite"/>
    </source>
</evidence>
<dbReference type="SUPFAM" id="SSF52058">
    <property type="entry name" value="L domain-like"/>
    <property type="match status" value="1"/>
</dbReference>
<dbReference type="InterPro" id="IPR032675">
    <property type="entry name" value="LRR_dom_sf"/>
</dbReference>
<reference evidence="3" key="1">
    <citation type="journal article" date="2023" name="Commun. Biol.">
        <title>Genome analysis of Parmales, the sister group of diatoms, reveals the evolutionary specialization of diatoms from phago-mixotrophs to photoautotrophs.</title>
        <authorList>
            <person name="Ban H."/>
            <person name="Sato S."/>
            <person name="Yoshikawa S."/>
            <person name="Yamada K."/>
            <person name="Nakamura Y."/>
            <person name="Ichinomiya M."/>
            <person name="Sato N."/>
            <person name="Blanc-Mathieu R."/>
            <person name="Endo H."/>
            <person name="Kuwata A."/>
            <person name="Ogata H."/>
        </authorList>
    </citation>
    <scope>NUCLEOTIDE SEQUENCE [LARGE SCALE GENOMIC DNA]</scope>
    <source>
        <strain evidence="3">NIES 3699</strain>
    </source>
</reference>
<keyword evidence="3" id="KW-1185">Reference proteome</keyword>